<gene>
    <name evidence="3" type="ORF">NQ491_02765</name>
</gene>
<keyword evidence="2" id="KW-0472">Membrane</keyword>
<dbReference type="RefSeq" id="WP_081587380.1">
    <property type="nucleotide sequence ID" value="NZ_CAPH01000004.1"/>
</dbReference>
<feature type="compositionally biased region" description="Basic residues" evidence="1">
    <location>
        <begin position="1191"/>
        <end position="1200"/>
    </location>
</feature>
<feature type="compositionally biased region" description="Basic and acidic residues" evidence="1">
    <location>
        <begin position="1175"/>
        <end position="1190"/>
    </location>
</feature>
<feature type="transmembrane region" description="Helical" evidence="2">
    <location>
        <begin position="33"/>
        <end position="56"/>
    </location>
</feature>
<proteinExistence type="predicted"/>
<keyword evidence="4" id="KW-1185">Reference proteome</keyword>
<evidence type="ECO:0008006" key="5">
    <source>
        <dbReference type="Google" id="ProtNLM"/>
    </source>
</evidence>
<dbReference type="EMBL" id="CP102294">
    <property type="protein sequence ID" value="UWN57717.1"/>
    <property type="molecule type" value="Genomic_DNA"/>
</dbReference>
<accession>A0ABY5V0G5</accession>
<evidence type="ECO:0000313" key="4">
    <source>
        <dbReference type="Proteomes" id="UP001059295"/>
    </source>
</evidence>
<dbReference type="PANTHER" id="PTHR30441:SF8">
    <property type="entry name" value="DUF748 DOMAIN-CONTAINING PROTEIN"/>
    <property type="match status" value="1"/>
</dbReference>
<reference evidence="3" key="1">
    <citation type="journal article" date="2022" name="Cell">
        <title>Design, construction, and in vivo augmentation of a complex gut microbiome.</title>
        <authorList>
            <person name="Cheng A.G."/>
            <person name="Ho P.Y."/>
            <person name="Aranda-Diaz A."/>
            <person name="Jain S."/>
            <person name="Yu F.B."/>
            <person name="Meng X."/>
            <person name="Wang M."/>
            <person name="Iakiviak M."/>
            <person name="Nagashima K."/>
            <person name="Zhao A."/>
            <person name="Murugkar P."/>
            <person name="Patil A."/>
            <person name="Atabakhsh K."/>
            <person name="Weakley A."/>
            <person name="Yan J."/>
            <person name="Brumbaugh A.R."/>
            <person name="Higginbottom S."/>
            <person name="Dimas A."/>
            <person name="Shiver A.L."/>
            <person name="Deutschbauer A."/>
            <person name="Neff N."/>
            <person name="Sonnenburg J.L."/>
            <person name="Huang K.C."/>
            <person name="Fischbach M.A."/>
        </authorList>
    </citation>
    <scope>NUCLEOTIDE SEQUENCE</scope>
    <source>
        <strain evidence="3">AP11</strain>
    </source>
</reference>
<dbReference type="Proteomes" id="UP001059295">
    <property type="component" value="Chromosome"/>
</dbReference>
<evidence type="ECO:0000256" key="2">
    <source>
        <dbReference type="SAM" id="Phobius"/>
    </source>
</evidence>
<dbReference type="GeneID" id="82890621"/>
<name>A0ABY5V0G5_9BACT</name>
<dbReference type="InterPro" id="IPR052894">
    <property type="entry name" value="AsmA-related"/>
</dbReference>
<dbReference type="PANTHER" id="PTHR30441">
    <property type="entry name" value="DUF748 DOMAIN-CONTAINING PROTEIN"/>
    <property type="match status" value="1"/>
</dbReference>
<sequence length="1212" mass="133576">MTRRPSDPSVRSVQEDDMPVRPPRRVGRRVAKISLVALASLILLTGLVLGGVALVLTPARLTPLVNEYASRVLNARIGFDTVSLSLVRHFPNVGVRLKGGQIVSRAFEGLPDSLRAEIPAAADTLLRFDEFTLALDLPQLLASRLVVRRIDLRRPRVYAYVAPSGRANWEIYAADTVSSENDTVSASDFYLHVARLTVRDTAHIVYDSRPDRTKAELDLNMLSLKGTSGQTYRIDWESRSSVRVDTLDFCRDLPVSLHGGFAFDTRRRGGILFDGLTLEAGGIPVRLDGRVDLSADSIDSRLNCRIRPLSVARLIGLVPEGLSPSLKGIETDIALDMNVNVRGSYRMSDGRLPDFSVELKTDGGYLGYRNAKTRLDRLALDASLFYRSARPDSIGFVLRRLFMQGAGMTLDADATVWNALGDPSVAARVAGAVDLDTLSVLFPSQRGIGVRGRLGIDAGARFRLSQLNMTHIGQVRLGGRVTLDDIGIDMPEDTVSLMVRGGVLTFGSEEGRNDSTSFDGLQTLRMVVTADTMHVDWKNQLRLIASKVGAGVRSDAASLGGDTTVVHPLAGGVGARYFEVSLSDSSSLRLHSVQSTFRIEPSAGNAAVPLLGLSYDARMMNVRNGVERYDLFGSHVDMSATLAARRFDSARRRLLLDSLQGVYPAVARDSLFAHWRAQRRRGTMARQDDFAGSDIDMRIDRSLGEMLRRWDANGSVKAAGGRVVTPYFPLPNRLRRVDMRFTTNEIELKNTQIRSGVSSLELTGRIGNLRRALSGRGVLEVDMEIESDTLNFNELARAAMAGAAYGEKSEQYWQSLAEAESSERLQQLIEEGSGMADADSAGSPLIVIPSNIDLHVGLCVRYGLYSTLVLHSLSGDLIARDRCVQLKDLQAKTNAGDMSLTALYATRSRDDIVTGFDLELRRVQVERLISLMPSVDSLLPMLRSFEGMVDCTIAATAAVDTMMNIELPTLNAACSIRGENLVLLDGETFTEISKMLRFKNRKRNLIDRISVDLLVHDNRIELFPFIVEMDRYKAAVSGVQRLDMSFDYHISVLKSPIPFRLGVNIFGTLDKFKFRIGRARYKSENLPSFVGLIDTTRVNLRRTITDIFRRGVDAASLGEMRIAPTVDSSAYLSPDERLSRADSLMLQQEGILPDSVVIDSSARVPASEPDSLAGRSREPADETMSRAERRRERKALKRERRTGQKTLPSITG</sequence>
<feature type="region of interest" description="Disordered" evidence="1">
    <location>
        <begin position="1160"/>
        <end position="1212"/>
    </location>
</feature>
<keyword evidence="2" id="KW-1133">Transmembrane helix</keyword>
<organism evidence="3 4">
    <name type="scientific">Alistipes ihumii AP11</name>
    <dbReference type="NCBI Taxonomy" id="1211813"/>
    <lineage>
        <taxon>Bacteria</taxon>
        <taxon>Pseudomonadati</taxon>
        <taxon>Bacteroidota</taxon>
        <taxon>Bacteroidia</taxon>
        <taxon>Bacteroidales</taxon>
        <taxon>Rikenellaceae</taxon>
        <taxon>Alistipes</taxon>
    </lineage>
</organism>
<protein>
    <recommendedName>
        <fullName evidence="5">AsmA-like C-terminal domain-containing protein</fullName>
    </recommendedName>
</protein>
<evidence type="ECO:0000313" key="3">
    <source>
        <dbReference type="EMBL" id="UWN57717.1"/>
    </source>
</evidence>
<feature type="region of interest" description="Disordered" evidence="1">
    <location>
        <begin position="1"/>
        <end position="22"/>
    </location>
</feature>
<evidence type="ECO:0000256" key="1">
    <source>
        <dbReference type="SAM" id="MobiDB-lite"/>
    </source>
</evidence>
<keyword evidence="2" id="KW-0812">Transmembrane</keyword>